<feature type="compositionally biased region" description="Polar residues" evidence="1">
    <location>
        <begin position="130"/>
        <end position="152"/>
    </location>
</feature>
<feature type="region of interest" description="Disordered" evidence="1">
    <location>
        <begin position="546"/>
        <end position="586"/>
    </location>
</feature>
<feature type="compositionally biased region" description="Low complexity" evidence="1">
    <location>
        <begin position="215"/>
        <end position="227"/>
    </location>
</feature>
<dbReference type="GO" id="GO:0030674">
    <property type="term" value="F:protein-macromolecule adaptor activity"/>
    <property type="evidence" value="ECO:0007669"/>
    <property type="project" value="TreeGrafter"/>
</dbReference>
<protein>
    <recommendedName>
        <fullName evidence="6">Arrestin C-terminal-like domain-containing protein</fullName>
    </recommendedName>
</protein>
<dbReference type="InterPro" id="IPR014756">
    <property type="entry name" value="Ig_E-set"/>
</dbReference>
<sequence length="738" mass="80926">MSGSSNTTTNNTSSSNNNTSNGGFANVADLLLYRGHFTPEALSPSPRSPISSPLSSPLSSPRRYPSNTHNTHLPPSFDLLPPAMSAHGATPAPSEDHSDMVSHNTDLVDEYDDEEALEDHRYNRRRRSPQSHSRATSPQSHSRPTSPQSHSRPTSPPLPPTTATILSQPQFNSLSVIPSPNFSSSSSLRSDGGLSSSTASPSQTIGSDRHSHTLSPFSFFSHGSHSPTGEHHSTKTLKIELTHPEVILMTGQTTMLEGVVYVNLHKTTKVKALNLEFSGRSSVTWVDDNAYSPATRHQTNPHIEHSWALIPHQHKQPAILLPAGQHAFPFSMELTDDLPETLTTTHGKVAYRLTANLTKPGLTFNSSTVTLPVNVLRRHPIQASRAYQRGGRAVSAADDKIKYKISMPQTRVPHNTKVPLQVSITAPTPRTFVQVLQVGLWERVVYRADGRKRVDMRLVKIQKSEGWDRPPNHQSDAWNWNKVLLFDMPQMGPDQNNCNPSADNGLMKVTHILRFSILGTDGNKRFRVENEIDVKVLAFEDDYQIDPEEAGNGSSDGADGELPSYLTSFTTPRVSFDSERDMDPGDDDLLRAMIQRIHLPSYAESESDANSRNPSRDVSRSTSRAASRAPSRGTSPERSHSTGSNASSHQNQLHQNLLPHHLHHHSLPHSHSPLSTGHSPAPSSPVTGPSAMSVEVGAGDSQDHGMLPPPAVFISPYSTRTRDSPSPDYENRLEKAPR</sequence>
<feature type="region of interest" description="Disordered" evidence="1">
    <location>
        <begin position="1"/>
        <end position="24"/>
    </location>
</feature>
<evidence type="ECO:0000256" key="1">
    <source>
        <dbReference type="SAM" id="MobiDB-lite"/>
    </source>
</evidence>
<evidence type="ECO:0008006" key="6">
    <source>
        <dbReference type="Google" id="ProtNLM"/>
    </source>
</evidence>
<dbReference type="Proteomes" id="UP000707451">
    <property type="component" value="Unassembled WGS sequence"/>
</dbReference>
<dbReference type="InterPro" id="IPR050357">
    <property type="entry name" value="Arrestin_domain-protein"/>
</dbReference>
<dbReference type="InterPro" id="IPR011022">
    <property type="entry name" value="Arrestin_C-like"/>
</dbReference>
<organism evidence="4 5">
    <name type="scientific">Linnemannia hyalina</name>
    <dbReference type="NCBI Taxonomy" id="64524"/>
    <lineage>
        <taxon>Eukaryota</taxon>
        <taxon>Fungi</taxon>
        <taxon>Fungi incertae sedis</taxon>
        <taxon>Mucoromycota</taxon>
        <taxon>Mortierellomycotina</taxon>
        <taxon>Mortierellomycetes</taxon>
        <taxon>Mortierellales</taxon>
        <taxon>Mortierellaceae</taxon>
        <taxon>Linnemannia</taxon>
    </lineage>
</organism>
<dbReference type="GO" id="GO:0070086">
    <property type="term" value="P:ubiquitin-dependent endocytosis"/>
    <property type="evidence" value="ECO:0007669"/>
    <property type="project" value="TreeGrafter"/>
</dbReference>
<dbReference type="SUPFAM" id="SSF81296">
    <property type="entry name" value="E set domains"/>
    <property type="match status" value="1"/>
</dbReference>
<evidence type="ECO:0000313" key="4">
    <source>
        <dbReference type="EMBL" id="KAG9064282.1"/>
    </source>
</evidence>
<evidence type="ECO:0000313" key="5">
    <source>
        <dbReference type="Proteomes" id="UP000707451"/>
    </source>
</evidence>
<feature type="domain" description="Arrestin C-terminal-like" evidence="3">
    <location>
        <begin position="398"/>
        <end position="520"/>
    </location>
</feature>
<evidence type="ECO:0000259" key="3">
    <source>
        <dbReference type="Pfam" id="PF02752"/>
    </source>
</evidence>
<reference evidence="4" key="1">
    <citation type="submission" date="2021-06" db="EMBL/GenBank/DDBJ databases">
        <title>Genome Sequence of Mortierella hyaline Strain SCG-10, a Cold-Adapted, Nitrate-Reducing Fungus Isolated from Soil in Minnesota, USA.</title>
        <authorList>
            <person name="Aldossari N."/>
        </authorList>
    </citation>
    <scope>NUCLEOTIDE SEQUENCE</scope>
    <source>
        <strain evidence="4">SCG-10</strain>
    </source>
</reference>
<evidence type="ECO:0000259" key="2">
    <source>
        <dbReference type="Pfam" id="PF00339"/>
    </source>
</evidence>
<feature type="region of interest" description="Disordered" evidence="1">
    <location>
        <begin position="38"/>
        <end position="101"/>
    </location>
</feature>
<dbReference type="EMBL" id="JAHRHY010000014">
    <property type="protein sequence ID" value="KAG9064282.1"/>
    <property type="molecule type" value="Genomic_DNA"/>
</dbReference>
<feature type="compositionally biased region" description="Low complexity" evidence="1">
    <location>
        <begin position="620"/>
        <end position="634"/>
    </location>
</feature>
<accession>A0A9P7XPG6</accession>
<feature type="compositionally biased region" description="Low complexity" evidence="1">
    <location>
        <begin position="1"/>
        <end position="23"/>
    </location>
</feature>
<dbReference type="OrthoDB" id="2333384at2759"/>
<feature type="domain" description="Arrestin-like N-terminal" evidence="2">
    <location>
        <begin position="238"/>
        <end position="365"/>
    </location>
</feature>
<dbReference type="PANTHER" id="PTHR11188">
    <property type="entry name" value="ARRESTIN DOMAIN CONTAINING PROTEIN"/>
    <property type="match status" value="1"/>
</dbReference>
<dbReference type="AlphaFoldDB" id="A0A9P7XPG6"/>
<feature type="region of interest" description="Disordered" evidence="1">
    <location>
        <begin position="663"/>
        <end position="738"/>
    </location>
</feature>
<proteinExistence type="predicted"/>
<gene>
    <name evidence="4" type="ORF">KI688_003470</name>
</gene>
<name>A0A9P7XPG6_9FUNG</name>
<feature type="compositionally biased region" description="Low complexity" evidence="1">
    <location>
        <begin position="42"/>
        <end position="66"/>
    </location>
</feature>
<feature type="compositionally biased region" description="Basic and acidic residues" evidence="1">
    <location>
        <begin position="720"/>
        <end position="738"/>
    </location>
</feature>
<dbReference type="PANTHER" id="PTHR11188:SF17">
    <property type="entry name" value="FI21816P1"/>
    <property type="match status" value="1"/>
</dbReference>
<keyword evidence="5" id="KW-1185">Reference proteome</keyword>
<dbReference type="Pfam" id="PF00339">
    <property type="entry name" value="Arrestin_N"/>
    <property type="match status" value="1"/>
</dbReference>
<dbReference type="Gene3D" id="2.60.40.640">
    <property type="match status" value="1"/>
</dbReference>
<comment type="caution">
    <text evidence="4">The sequence shown here is derived from an EMBL/GenBank/DDBJ whole genome shotgun (WGS) entry which is preliminary data.</text>
</comment>
<feature type="compositionally biased region" description="Low complexity" evidence="1">
    <location>
        <begin position="173"/>
        <end position="197"/>
    </location>
</feature>
<dbReference type="Pfam" id="PF02752">
    <property type="entry name" value="Arrestin_C"/>
    <property type="match status" value="1"/>
</dbReference>
<dbReference type="GO" id="GO:0005886">
    <property type="term" value="C:plasma membrane"/>
    <property type="evidence" value="ECO:0007669"/>
    <property type="project" value="TreeGrafter"/>
</dbReference>
<feature type="region of interest" description="Disordered" evidence="1">
    <location>
        <begin position="120"/>
        <end position="234"/>
    </location>
</feature>
<feature type="region of interest" description="Disordered" evidence="1">
    <location>
        <begin position="601"/>
        <end position="651"/>
    </location>
</feature>
<dbReference type="GO" id="GO:0005829">
    <property type="term" value="C:cytosol"/>
    <property type="evidence" value="ECO:0007669"/>
    <property type="project" value="TreeGrafter"/>
</dbReference>
<dbReference type="GO" id="GO:0031625">
    <property type="term" value="F:ubiquitin protein ligase binding"/>
    <property type="evidence" value="ECO:0007669"/>
    <property type="project" value="TreeGrafter"/>
</dbReference>
<dbReference type="InterPro" id="IPR014752">
    <property type="entry name" value="Arrestin-like_C"/>
</dbReference>
<dbReference type="InterPro" id="IPR011021">
    <property type="entry name" value="Arrestin-like_N"/>
</dbReference>